<name>A0ABN3BPI7_9MICC</name>
<dbReference type="Pfam" id="PF01329">
    <property type="entry name" value="Pterin_4a"/>
    <property type="match status" value="1"/>
</dbReference>
<dbReference type="EMBL" id="BAAAQW010000003">
    <property type="protein sequence ID" value="GAA2198288.1"/>
    <property type="molecule type" value="Genomic_DNA"/>
</dbReference>
<evidence type="ECO:0000313" key="6">
    <source>
        <dbReference type="EMBL" id="GAA2198288.1"/>
    </source>
</evidence>
<dbReference type="InterPro" id="IPR001533">
    <property type="entry name" value="Pterin_deHydtase"/>
</dbReference>
<comment type="similarity">
    <text evidence="2">Belongs to the pterin-4-alpha-carbinolamine dehydratase family.</text>
</comment>
<evidence type="ECO:0000256" key="3">
    <source>
        <dbReference type="ARBA" id="ARBA00013252"/>
    </source>
</evidence>
<dbReference type="Gene3D" id="3.30.1360.20">
    <property type="entry name" value="Transcriptional coactivator/pterin dehydratase"/>
    <property type="match status" value="1"/>
</dbReference>
<reference evidence="6 7" key="1">
    <citation type="journal article" date="2019" name="Int. J. Syst. Evol. Microbiol.">
        <title>The Global Catalogue of Microorganisms (GCM) 10K type strain sequencing project: providing services to taxonomists for standard genome sequencing and annotation.</title>
        <authorList>
            <consortium name="The Broad Institute Genomics Platform"/>
            <consortium name="The Broad Institute Genome Sequencing Center for Infectious Disease"/>
            <person name="Wu L."/>
            <person name="Ma J."/>
        </authorList>
    </citation>
    <scope>NUCLEOTIDE SEQUENCE [LARGE SCALE GENOMIC DNA]</scope>
    <source>
        <strain evidence="6 7">JCM 16034</strain>
    </source>
</reference>
<keyword evidence="5" id="KW-0456">Lyase</keyword>
<evidence type="ECO:0000256" key="5">
    <source>
        <dbReference type="ARBA" id="ARBA00023239"/>
    </source>
</evidence>
<dbReference type="Proteomes" id="UP001500432">
    <property type="component" value="Unassembled WGS sequence"/>
</dbReference>
<dbReference type="InterPro" id="IPR036428">
    <property type="entry name" value="PCD_sf"/>
</dbReference>
<comment type="catalytic activity">
    <reaction evidence="1">
        <text>(4aS,6R)-4a-hydroxy-L-erythro-5,6,7,8-tetrahydrobiopterin = (6R)-L-erythro-6,7-dihydrobiopterin + H2O</text>
        <dbReference type="Rhea" id="RHEA:11920"/>
        <dbReference type="ChEBI" id="CHEBI:15377"/>
        <dbReference type="ChEBI" id="CHEBI:15642"/>
        <dbReference type="ChEBI" id="CHEBI:43120"/>
        <dbReference type="EC" id="4.2.1.96"/>
    </reaction>
</comment>
<evidence type="ECO:0000256" key="1">
    <source>
        <dbReference type="ARBA" id="ARBA00001554"/>
    </source>
</evidence>
<dbReference type="EC" id="4.2.1.96" evidence="3"/>
<evidence type="ECO:0000256" key="4">
    <source>
        <dbReference type="ARBA" id="ARBA00021735"/>
    </source>
</evidence>
<organism evidence="6 7">
    <name type="scientific">Sinomonas flava</name>
    <dbReference type="NCBI Taxonomy" id="496857"/>
    <lineage>
        <taxon>Bacteria</taxon>
        <taxon>Bacillati</taxon>
        <taxon>Actinomycetota</taxon>
        <taxon>Actinomycetes</taxon>
        <taxon>Micrococcales</taxon>
        <taxon>Micrococcaceae</taxon>
        <taxon>Sinomonas</taxon>
    </lineage>
</organism>
<evidence type="ECO:0000256" key="2">
    <source>
        <dbReference type="ARBA" id="ARBA00006472"/>
    </source>
</evidence>
<comment type="caution">
    <text evidence="6">The sequence shown here is derived from an EMBL/GenBank/DDBJ whole genome shotgun (WGS) entry which is preliminary data.</text>
</comment>
<dbReference type="RefSeq" id="WP_344298619.1">
    <property type="nucleotide sequence ID" value="NZ_BAAAQW010000003.1"/>
</dbReference>
<sequence>MGENAALSPTQIEAELERLPGWRHVSGALATVYRLRGPAAALSLIAAVGEVAEELNHHPDLDWRYNRVVLRFSTHEAGSAVTSTDVEAAHRCMLRAAALDAVAQPERLPDA</sequence>
<dbReference type="CDD" id="cd00488">
    <property type="entry name" value="PCD_DCoH"/>
    <property type="match status" value="1"/>
</dbReference>
<accession>A0ABN3BPI7</accession>
<dbReference type="SUPFAM" id="SSF55248">
    <property type="entry name" value="PCD-like"/>
    <property type="match status" value="1"/>
</dbReference>
<protein>
    <recommendedName>
        <fullName evidence="4">Putative pterin-4-alpha-carbinolamine dehydratase</fullName>
        <ecNumber evidence="3">4.2.1.96</ecNumber>
    </recommendedName>
</protein>
<keyword evidence="7" id="KW-1185">Reference proteome</keyword>
<gene>
    <name evidence="6" type="ORF">GCM10009849_10420</name>
</gene>
<evidence type="ECO:0000313" key="7">
    <source>
        <dbReference type="Proteomes" id="UP001500432"/>
    </source>
</evidence>
<proteinExistence type="inferred from homology"/>